<proteinExistence type="predicted"/>
<dbReference type="GO" id="GO:0043107">
    <property type="term" value="P:type IV pilus-dependent motility"/>
    <property type="evidence" value="ECO:0007669"/>
    <property type="project" value="InterPro"/>
</dbReference>
<dbReference type="GO" id="GO:0043683">
    <property type="term" value="P:type IV pilus assembly"/>
    <property type="evidence" value="ECO:0007669"/>
    <property type="project" value="InterPro"/>
</dbReference>
<evidence type="ECO:0000313" key="3">
    <source>
        <dbReference type="Proteomes" id="UP000276417"/>
    </source>
</evidence>
<keyword evidence="1" id="KW-0732">Signal</keyword>
<evidence type="ECO:0000313" key="2">
    <source>
        <dbReference type="EMBL" id="AZI44298.1"/>
    </source>
</evidence>
<dbReference type="Pfam" id="PF04350">
    <property type="entry name" value="PilO"/>
    <property type="match status" value="1"/>
</dbReference>
<dbReference type="RefSeq" id="WP_124873800.1">
    <property type="nucleotide sequence ID" value="NZ_CP034184.1"/>
</dbReference>
<name>A0A3G8YG77_9DEIO</name>
<reference evidence="2 3" key="1">
    <citation type="submission" date="2018-11" db="EMBL/GenBank/DDBJ databases">
        <title>Deinococcus shelandsis sp. nov., isolated from South Shetland Islands soil of Antarctica.</title>
        <authorList>
            <person name="Tian J."/>
        </authorList>
    </citation>
    <scope>NUCLEOTIDE SEQUENCE [LARGE SCALE GENOMIC DNA]</scope>
    <source>
        <strain evidence="2 3">S14-83T</strain>
    </source>
</reference>
<dbReference type="Proteomes" id="UP000276417">
    <property type="component" value="Chromosome 2"/>
</dbReference>
<gene>
    <name evidence="2" type="ORF">EHF33_15525</name>
</gene>
<feature type="chain" id="PRO_5018155580" evidence="1">
    <location>
        <begin position="23"/>
        <end position="178"/>
    </location>
</feature>
<accession>A0A3G8YG77</accession>
<organism evidence="2 3">
    <name type="scientific">Deinococcus psychrotolerans</name>
    <dbReference type="NCBI Taxonomy" id="2489213"/>
    <lineage>
        <taxon>Bacteria</taxon>
        <taxon>Thermotogati</taxon>
        <taxon>Deinococcota</taxon>
        <taxon>Deinococci</taxon>
        <taxon>Deinococcales</taxon>
        <taxon>Deinococcaceae</taxon>
        <taxon>Deinococcus</taxon>
    </lineage>
</organism>
<feature type="signal peptide" evidence="1">
    <location>
        <begin position="1"/>
        <end position="22"/>
    </location>
</feature>
<dbReference type="AlphaFoldDB" id="A0A3G8YG77"/>
<dbReference type="InterPro" id="IPR014717">
    <property type="entry name" value="Transl_elong_EF1B/ribsomal_bS6"/>
</dbReference>
<dbReference type="EMBL" id="CP034184">
    <property type="protein sequence ID" value="AZI44298.1"/>
    <property type="molecule type" value="Genomic_DNA"/>
</dbReference>
<evidence type="ECO:0000256" key="1">
    <source>
        <dbReference type="SAM" id="SignalP"/>
    </source>
</evidence>
<dbReference type="Gene3D" id="3.30.70.60">
    <property type="match status" value="1"/>
</dbReference>
<dbReference type="OrthoDB" id="73360at2"/>
<sequence>MNRTLMLALAAVLAIAGNATLAKTTWQQHVGLQTQSQDIRAQLDAAQSRIDALPALRLRVKASQAELDRITAAFPAEENLGILIARIEQAAQEQQLNFTQLTRSTQPSPLPGFTEVHLALNLTGSYPNLYRLLTWTHDEKRVLNVTDITSTSTDQALTHTLQVIGYTRNPTTVTGRTP</sequence>
<keyword evidence="3" id="KW-1185">Reference proteome</keyword>
<dbReference type="InterPro" id="IPR007445">
    <property type="entry name" value="PilO"/>
</dbReference>
<protein>
    <submittedName>
        <fullName evidence="2">Uncharacterized protein</fullName>
    </submittedName>
</protein>
<dbReference type="KEGG" id="dph:EHF33_15525"/>